<evidence type="ECO:0000256" key="2">
    <source>
        <dbReference type="ARBA" id="ARBA00023054"/>
    </source>
</evidence>
<dbReference type="Pfam" id="PF25954">
    <property type="entry name" value="Beta-barrel_RND_2"/>
    <property type="match status" value="1"/>
</dbReference>
<dbReference type="Gene3D" id="1.10.287.470">
    <property type="entry name" value="Helix hairpin bin"/>
    <property type="match status" value="1"/>
</dbReference>
<dbReference type="Gene3D" id="2.40.50.100">
    <property type="match status" value="1"/>
</dbReference>
<evidence type="ECO:0000256" key="1">
    <source>
        <dbReference type="ARBA" id="ARBA00004196"/>
    </source>
</evidence>
<dbReference type="InterPro" id="IPR058792">
    <property type="entry name" value="Beta-barrel_RND_2"/>
</dbReference>
<evidence type="ECO:0000313" key="6">
    <source>
        <dbReference type="EMBL" id="NKE73707.1"/>
    </source>
</evidence>
<dbReference type="Gene3D" id="2.40.30.170">
    <property type="match status" value="1"/>
</dbReference>
<keyword evidence="2 3" id="KW-0175">Coiled coil</keyword>
<dbReference type="Proteomes" id="UP000534783">
    <property type="component" value="Unassembled WGS sequence"/>
</dbReference>
<dbReference type="InterPro" id="IPR050465">
    <property type="entry name" value="UPF0194_transport"/>
</dbReference>
<proteinExistence type="predicted"/>
<accession>A0A7X6DUL6</accession>
<feature type="domain" description="CusB-like beta-barrel" evidence="5">
    <location>
        <begin position="216"/>
        <end position="301"/>
    </location>
</feature>
<dbReference type="SUPFAM" id="SSF111369">
    <property type="entry name" value="HlyD-like secretion proteins"/>
    <property type="match status" value="1"/>
</dbReference>
<organism evidence="6 7">
    <name type="scientific">Candidatus Manganitrophus noduliformans</name>
    <dbReference type="NCBI Taxonomy" id="2606439"/>
    <lineage>
        <taxon>Bacteria</taxon>
        <taxon>Pseudomonadati</taxon>
        <taxon>Nitrospirota</taxon>
        <taxon>Nitrospiria</taxon>
        <taxon>Candidatus Troglogloeales</taxon>
        <taxon>Candidatus Manganitrophaceae</taxon>
        <taxon>Candidatus Manganitrophus</taxon>
    </lineage>
</organism>
<keyword evidence="7" id="KW-1185">Reference proteome</keyword>
<evidence type="ECO:0000256" key="3">
    <source>
        <dbReference type="SAM" id="Coils"/>
    </source>
</evidence>
<dbReference type="PANTHER" id="PTHR32347">
    <property type="entry name" value="EFFLUX SYSTEM COMPONENT YKNX-RELATED"/>
    <property type="match status" value="1"/>
</dbReference>
<dbReference type="GO" id="GO:0015562">
    <property type="term" value="F:efflux transmembrane transporter activity"/>
    <property type="evidence" value="ECO:0007669"/>
    <property type="project" value="InterPro"/>
</dbReference>
<protein>
    <submittedName>
        <fullName evidence="6">HlyD family secretion protein</fullName>
    </submittedName>
</protein>
<dbReference type="Pfam" id="PF25876">
    <property type="entry name" value="HH_MFP_RND"/>
    <property type="match status" value="1"/>
</dbReference>
<dbReference type="AlphaFoldDB" id="A0A7X6DUL6"/>
<evidence type="ECO:0000313" key="7">
    <source>
        <dbReference type="Proteomes" id="UP000534783"/>
    </source>
</evidence>
<dbReference type="InterPro" id="IPR058624">
    <property type="entry name" value="MdtA-like_HH"/>
</dbReference>
<comment type="caution">
    <text evidence="6">The sequence shown here is derived from an EMBL/GenBank/DDBJ whole genome shotgun (WGS) entry which is preliminary data.</text>
</comment>
<dbReference type="EMBL" id="VTOW01000010">
    <property type="protein sequence ID" value="NKE73707.1"/>
    <property type="molecule type" value="Genomic_DNA"/>
</dbReference>
<feature type="coiled-coil region" evidence="3">
    <location>
        <begin position="98"/>
        <end position="172"/>
    </location>
</feature>
<dbReference type="RefSeq" id="WP_168063670.1">
    <property type="nucleotide sequence ID" value="NZ_VTOW01000010.1"/>
</dbReference>
<gene>
    <name evidence="6" type="ORF">MNODULE_23410</name>
</gene>
<feature type="domain" description="Multidrug resistance protein MdtA-like alpha-helical hairpin" evidence="4">
    <location>
        <begin position="99"/>
        <end position="166"/>
    </location>
</feature>
<sequence length="308" mass="33763">MKTRTMVVLFILLTLVLSFAAFPFFRKPPESDYIERVGIIEATELHLSSKIAERIEALPYEEGDPVPVNAVAVRLDEREIAAQVAQAEANVQRGEAGLVNARAQIEKAKATLEDARRNIDRLSSLRQEGLVSDSDWDSARTRLELAGAELKAAEAEARSAAAELKQRQANLNLVEIRLKETEIHAPIGGVVTLKAFEAGEMVSPGATILTLIDPNSVWARVNLEEGEVGKVRIGARAEIFVGSLPNRVFEGKVSEVGAEGGFATQRDVTRGRQDIKTFRVKVRALSPEGLLKPGMTARVRIFVNEMEK</sequence>
<evidence type="ECO:0000259" key="5">
    <source>
        <dbReference type="Pfam" id="PF25954"/>
    </source>
</evidence>
<comment type="subcellular location">
    <subcellularLocation>
        <location evidence="1">Cell envelope</location>
    </subcellularLocation>
</comment>
<name>A0A7X6DUL6_9BACT</name>
<reference evidence="6 7" key="1">
    <citation type="journal article" date="2020" name="Nature">
        <title>Bacterial chemolithoautotrophy via manganese oxidation.</title>
        <authorList>
            <person name="Yu H."/>
            <person name="Leadbetter J.R."/>
        </authorList>
    </citation>
    <scope>NUCLEOTIDE SEQUENCE [LARGE SCALE GENOMIC DNA]</scope>
    <source>
        <strain evidence="6 7">Mn-1</strain>
    </source>
</reference>
<evidence type="ECO:0000259" key="4">
    <source>
        <dbReference type="Pfam" id="PF25876"/>
    </source>
</evidence>
<dbReference type="GO" id="GO:0030313">
    <property type="term" value="C:cell envelope"/>
    <property type="evidence" value="ECO:0007669"/>
    <property type="project" value="UniProtKB-SubCell"/>
</dbReference>